<evidence type="ECO:0000313" key="4">
    <source>
        <dbReference type="Proteomes" id="UP000281343"/>
    </source>
</evidence>
<evidence type="ECO:0000256" key="1">
    <source>
        <dbReference type="SAM" id="MobiDB-lite"/>
    </source>
</evidence>
<evidence type="ECO:0000313" key="3">
    <source>
        <dbReference type="EMBL" id="RMA43507.1"/>
    </source>
</evidence>
<dbReference type="Proteomes" id="UP000281343">
    <property type="component" value="Unassembled WGS sequence"/>
</dbReference>
<gene>
    <name evidence="3" type="ORF">D9R08_00735</name>
</gene>
<comment type="caution">
    <text evidence="3">The sequence shown here is derived from an EMBL/GenBank/DDBJ whole genome shotgun (WGS) entry which is preliminary data.</text>
</comment>
<feature type="chain" id="PRO_5018313510" description="Tetratricopeptide repeat protein" evidence="2">
    <location>
        <begin position="21"/>
        <end position="705"/>
    </location>
</feature>
<feature type="region of interest" description="Disordered" evidence="1">
    <location>
        <begin position="200"/>
        <end position="244"/>
    </location>
</feature>
<reference evidence="3 4" key="1">
    <citation type="submission" date="2018-10" db="EMBL/GenBank/DDBJ databases">
        <authorList>
            <person name="Jung H.S."/>
            <person name="Jeon C.O."/>
        </authorList>
    </citation>
    <scope>NUCLEOTIDE SEQUENCE [LARGE SCALE GENOMIC DNA]</scope>
    <source>
        <strain evidence="3 4">MA-7-27</strain>
    </source>
</reference>
<protein>
    <recommendedName>
        <fullName evidence="5">Tetratricopeptide repeat protein</fullName>
    </recommendedName>
</protein>
<keyword evidence="2" id="KW-0732">Signal</keyword>
<evidence type="ECO:0000256" key="2">
    <source>
        <dbReference type="SAM" id="SignalP"/>
    </source>
</evidence>
<sequence length="705" mass="76377">MIRVAVSLTVWLFGAGLAWGQSATVQSGEHDGYTRLVLPIGSQRDWEVGGEGEIRRITFTPDVPALDLSRVFDRASRNRLADIALADELTLSLACDCELRLFRYRDRFLVVDIVDADPGPTAGTEDPALTDTSTPTGAELPILPNPFGARQMTLDIAQDAASPLQTGPEQNHQLDQAANLLAEQLARASSAGLLEVAPMQPLSAADPTPSIRAEPDEPAPSDDHLAAEEGSHPTVEDEQAVEAPEPGLALRAETAFDLSRHARDDPAPIERPLSCAPGTELDISSWASGTGFEQEIGWLRARLYDERDQLIPDAAIDLAQYYIYHGFGAEAVFWLDQVQNAPPALTSMALYLTDAEGPVFSEIETTAACSSTEILWRYLDSQDGPAPGEEETRLLLRAFAGLPRGLRDILGPRLVRKFLADDRTASAQEVRNALLRGDRLSDAEQFLVDMDVAQTRDPETTRANLEEVMRSDTRNAPEAMRRLLALHREERSVVDPERLTVADALLRETGGRPEPGTLWHETLLAHAAAGNLGRALELAALATDPDVEQEILTDLFAQQAANPDLAGLVLLATARADQWDQDRATAPLRQEIARRFLEAGLQELVFRVAPPGIPIDPPENLSADTPAESDLASAWRRGDWPAVAGMPAGPHAEFAELIATLPTDGTPTPPIRDLTVISRTVSDSSATRTLVETILNSPPAISIPD</sequence>
<evidence type="ECO:0008006" key="5">
    <source>
        <dbReference type="Google" id="ProtNLM"/>
    </source>
</evidence>
<name>A0A3L9Y8R1_9RHOB</name>
<accession>A0A3L9Y8R1</accession>
<dbReference type="AlphaFoldDB" id="A0A3L9Y8R1"/>
<feature type="signal peptide" evidence="2">
    <location>
        <begin position="1"/>
        <end position="20"/>
    </location>
</feature>
<keyword evidence="4" id="KW-1185">Reference proteome</keyword>
<dbReference type="OrthoDB" id="7847197at2"/>
<dbReference type="EMBL" id="RCNT01000001">
    <property type="protein sequence ID" value="RMA43507.1"/>
    <property type="molecule type" value="Genomic_DNA"/>
</dbReference>
<proteinExistence type="predicted"/>
<dbReference type="RefSeq" id="WP_121896100.1">
    <property type="nucleotide sequence ID" value="NZ_RCNT01000001.1"/>
</dbReference>
<feature type="compositionally biased region" description="Basic and acidic residues" evidence="1">
    <location>
        <begin position="221"/>
        <end position="235"/>
    </location>
</feature>
<organism evidence="3 4">
    <name type="scientific">Rhodophyticola porphyridii</name>
    <dbReference type="NCBI Taxonomy" id="1852017"/>
    <lineage>
        <taxon>Bacteria</taxon>
        <taxon>Pseudomonadati</taxon>
        <taxon>Pseudomonadota</taxon>
        <taxon>Alphaproteobacteria</taxon>
        <taxon>Rhodobacterales</taxon>
        <taxon>Roseobacteraceae</taxon>
        <taxon>Rhodophyticola</taxon>
    </lineage>
</organism>